<dbReference type="EMBL" id="LT629790">
    <property type="protein sequence ID" value="SDU74772.1"/>
    <property type="molecule type" value="Genomic_DNA"/>
</dbReference>
<evidence type="ECO:0000313" key="2">
    <source>
        <dbReference type="Proteomes" id="UP000183772"/>
    </source>
</evidence>
<dbReference type="GO" id="GO:0003677">
    <property type="term" value="F:DNA binding"/>
    <property type="evidence" value="ECO:0007669"/>
    <property type="project" value="InterPro"/>
</dbReference>
<reference evidence="1 2" key="1">
    <citation type="submission" date="2016-10" db="EMBL/GenBank/DDBJ databases">
        <authorList>
            <person name="Varghese N."/>
            <person name="Submissions S."/>
        </authorList>
    </citation>
    <scope>NUCLEOTIDE SEQUENCE [LARGE SCALE GENOMIC DNA]</scope>
    <source>
        <strain evidence="1 2">DSM 16733</strain>
    </source>
</reference>
<sequence length="90" mass="9683">MRPLKKTIDDAGGVPTVAQACGKTPRAIYKWLAADALPRTEYTGETEYAKKICELATARGNPFDTDWLLSEAHPNKALPASDGGNYQASS</sequence>
<dbReference type="PROSITE" id="PS51257">
    <property type="entry name" value="PROKAR_LIPOPROTEIN"/>
    <property type="match status" value="1"/>
</dbReference>
<gene>
    <name evidence="1" type="ORF">SAMN05216476_5280</name>
</gene>
<dbReference type="Gene3D" id="1.10.260.40">
    <property type="entry name" value="lambda repressor-like DNA-binding domains"/>
    <property type="match status" value="1"/>
</dbReference>
<organism evidence="1 2">
    <name type="scientific">Pseudomonas mediterranea</name>
    <dbReference type="NCBI Taxonomy" id="183795"/>
    <lineage>
        <taxon>Bacteria</taxon>
        <taxon>Pseudomonadati</taxon>
        <taxon>Pseudomonadota</taxon>
        <taxon>Gammaproteobacteria</taxon>
        <taxon>Pseudomonadales</taxon>
        <taxon>Pseudomonadaceae</taxon>
        <taxon>Pseudomonas</taxon>
    </lineage>
</organism>
<accession>A0AAX2DIL8</accession>
<evidence type="ECO:0008006" key="3">
    <source>
        <dbReference type="Google" id="ProtNLM"/>
    </source>
</evidence>
<dbReference type="InterPro" id="IPR010982">
    <property type="entry name" value="Lambda_DNA-bd_dom_sf"/>
</dbReference>
<dbReference type="Proteomes" id="UP000183772">
    <property type="component" value="Chromosome I"/>
</dbReference>
<dbReference type="RefSeq" id="WP_052126399.1">
    <property type="nucleotide sequence ID" value="NZ_LT629790.1"/>
</dbReference>
<keyword evidence="2" id="KW-1185">Reference proteome</keyword>
<name>A0AAX2DIL8_9PSED</name>
<dbReference type="GeneID" id="76215240"/>
<evidence type="ECO:0000313" key="1">
    <source>
        <dbReference type="EMBL" id="SDU74772.1"/>
    </source>
</evidence>
<protein>
    <recommendedName>
        <fullName evidence="3">Helix-turn-helix domain-containing protein</fullName>
    </recommendedName>
</protein>
<dbReference type="AlphaFoldDB" id="A0AAX2DIL8"/>
<proteinExistence type="predicted"/>